<dbReference type="GeneID" id="28856997"/>
<reference evidence="2 3" key="1">
    <citation type="journal article" date="2016" name="PLoS Pathog.">
        <title>Biosynthesis of antibiotic leucinostatins in bio-control fungus Purpureocillium lilacinum and their inhibition on phytophthora revealed by genome mining.</title>
        <authorList>
            <person name="Wang G."/>
            <person name="Liu Z."/>
            <person name="Lin R."/>
            <person name="Li E."/>
            <person name="Mao Z."/>
            <person name="Ling J."/>
            <person name="Yang Y."/>
            <person name="Yin W.B."/>
            <person name="Xie B."/>
        </authorList>
    </citation>
    <scope>NUCLEOTIDE SEQUENCE [LARGE SCALE GENOMIC DNA]</scope>
    <source>
        <strain evidence="2">170</strain>
    </source>
</reference>
<evidence type="ECO:0000313" key="2">
    <source>
        <dbReference type="EMBL" id="OAQ73095.1"/>
    </source>
</evidence>
<evidence type="ECO:0000313" key="3">
    <source>
        <dbReference type="Proteomes" id="UP000078397"/>
    </source>
</evidence>
<dbReference type="EMBL" id="LSBJ02000001">
    <property type="protein sequence ID" value="OAQ73095.1"/>
    <property type="molecule type" value="Genomic_DNA"/>
</dbReference>
<dbReference type="AlphaFoldDB" id="A0A179G5J4"/>
<feature type="region of interest" description="Disordered" evidence="1">
    <location>
        <begin position="1"/>
        <end position="30"/>
    </location>
</feature>
<proteinExistence type="predicted"/>
<name>A0A179G5J4_METCM</name>
<dbReference type="Proteomes" id="UP000078397">
    <property type="component" value="Unassembled WGS sequence"/>
</dbReference>
<sequence length="83" mass="9100">MSVTLDLQPAKGSSPDFISRGPTPPRQYSRSSASSILGVLLQCCSSPSHLSSRHGHAWLGLGFSWLVQRRRSTISKKIKHVKV</sequence>
<keyword evidence="3" id="KW-1185">Reference proteome</keyword>
<evidence type="ECO:0000256" key="1">
    <source>
        <dbReference type="SAM" id="MobiDB-lite"/>
    </source>
</evidence>
<comment type="caution">
    <text evidence="2">The sequence shown here is derived from an EMBL/GenBank/DDBJ whole genome shotgun (WGS) entry which is preliminary data.</text>
</comment>
<gene>
    <name evidence="2" type="ORF">VFPPC_15250</name>
</gene>
<accession>A0A179G5J4</accession>
<dbReference type="KEGG" id="pchm:VFPPC_15250"/>
<dbReference type="RefSeq" id="XP_018149178.1">
    <property type="nucleotide sequence ID" value="XM_018293003.1"/>
</dbReference>
<organism evidence="2 3">
    <name type="scientific">Pochonia chlamydosporia 170</name>
    <dbReference type="NCBI Taxonomy" id="1380566"/>
    <lineage>
        <taxon>Eukaryota</taxon>
        <taxon>Fungi</taxon>
        <taxon>Dikarya</taxon>
        <taxon>Ascomycota</taxon>
        <taxon>Pezizomycotina</taxon>
        <taxon>Sordariomycetes</taxon>
        <taxon>Hypocreomycetidae</taxon>
        <taxon>Hypocreales</taxon>
        <taxon>Clavicipitaceae</taxon>
        <taxon>Pochonia</taxon>
    </lineage>
</organism>
<protein>
    <submittedName>
        <fullName evidence="2">Uncharacterized protein</fullName>
    </submittedName>
</protein>